<dbReference type="InterPro" id="IPR027417">
    <property type="entry name" value="P-loop_NTPase"/>
</dbReference>
<dbReference type="InterPro" id="IPR050107">
    <property type="entry name" value="ABC_carbohydrate_import_ATPase"/>
</dbReference>
<evidence type="ECO:0000313" key="9">
    <source>
        <dbReference type="Proteomes" id="UP001237448"/>
    </source>
</evidence>
<evidence type="ECO:0000256" key="6">
    <source>
        <dbReference type="ARBA" id="ARBA00022840"/>
    </source>
</evidence>
<comment type="similarity">
    <text evidence="1">Belongs to the ABC transporter superfamily.</text>
</comment>
<comment type="caution">
    <text evidence="8">The sequence shown here is derived from an EMBL/GenBank/DDBJ whole genome shotgun (WGS) entry which is preliminary data.</text>
</comment>
<dbReference type="RefSeq" id="WP_307427872.1">
    <property type="nucleotide sequence ID" value="NZ_JAUSVK010000001.1"/>
</dbReference>
<keyword evidence="9" id="KW-1185">Reference proteome</keyword>
<keyword evidence="5" id="KW-0547">Nucleotide-binding</keyword>
<protein>
    <submittedName>
        <fullName evidence="8">ABC-type sugar transport system ATPase subunit</fullName>
    </submittedName>
</protein>
<keyword evidence="6" id="KW-0067">ATP-binding</keyword>
<name>A0ABU0FEY2_9HYPH</name>
<dbReference type="PANTHER" id="PTHR43790:SF9">
    <property type="entry name" value="GALACTOFURANOSE TRANSPORTER ATP-BINDING PROTEIN YTFR"/>
    <property type="match status" value="1"/>
</dbReference>
<gene>
    <name evidence="8" type="ORF">J3R73_002873</name>
</gene>
<dbReference type="InterPro" id="IPR003439">
    <property type="entry name" value="ABC_transporter-like_ATP-bd"/>
</dbReference>
<dbReference type="Gene3D" id="3.40.50.300">
    <property type="entry name" value="P-loop containing nucleotide triphosphate hydrolases"/>
    <property type="match status" value="2"/>
</dbReference>
<feature type="domain" description="ABC transporter" evidence="7">
    <location>
        <begin position="15"/>
        <end position="251"/>
    </location>
</feature>
<evidence type="ECO:0000256" key="1">
    <source>
        <dbReference type="ARBA" id="ARBA00005417"/>
    </source>
</evidence>
<keyword evidence="2" id="KW-0813">Transport</keyword>
<evidence type="ECO:0000256" key="2">
    <source>
        <dbReference type="ARBA" id="ARBA00022448"/>
    </source>
</evidence>
<accession>A0ABU0FEY2</accession>
<dbReference type="InterPro" id="IPR003593">
    <property type="entry name" value="AAA+_ATPase"/>
</dbReference>
<dbReference type="SUPFAM" id="SSF52540">
    <property type="entry name" value="P-loop containing nucleoside triphosphate hydrolases"/>
    <property type="match status" value="2"/>
</dbReference>
<evidence type="ECO:0000313" key="8">
    <source>
        <dbReference type="EMBL" id="MDQ0393081.1"/>
    </source>
</evidence>
<sequence length="628" mass="67222">MTGGTNGAETSGALLSARGIEKRFGATRALRGVDFELRVGEVHALVGANGAGKSTLSRVIAGMIRPDAGSLSVLGREIAPANPRDALEAGIAMVTQETSLAPDLTAIENVFLPELGRSGRLDWRRLRQRAGALIDDLKIVMQFSLDTRVSDLSMANRQIVEILRVLALDSRVILLDEPTTSLSPYECDRLLELTQRLAHKGHGLVLVTHRMEEIFSFTDRLTVLREGSLVASSVETGSIDGPELIRLMVGRELRDVYAGQGRVGGGFAKTAFRALNLRVGNAVRDVSLHVGEGEILGLGGLVGAGRTEAAEAIFGLVPRRAGEMELFGRSFDPRSPIDAIRAGLGFVGEDRRQHGLVPHFSVRENLMLVHLSLQKEIGLSYGKVEKQAIAVVESLGLKAARLADANILKFSGGMQQKIILARWLLAKPKLLILDEPTRGVDIETRASIYKALRASAAAGMAIILISSDFEELLGLSDRVVVLSDGRSVAEVPAAYLDIERLTMLAAPRSSAGQIGQLLRQLAERYDACAVWIHRDADHIFCFDSASRPGVPPTLERGAFARAGDTPFADGATPPTGDPACMLVPILGKRGQGLGFIGLTVPPPRRLPQAAELAGLIRQALHPSQPAAA</sequence>
<dbReference type="CDD" id="cd03215">
    <property type="entry name" value="ABC_Carb_Monos_II"/>
    <property type="match status" value="1"/>
</dbReference>
<dbReference type="SMART" id="SM00382">
    <property type="entry name" value="AAA"/>
    <property type="match status" value="2"/>
</dbReference>
<dbReference type="PROSITE" id="PS50893">
    <property type="entry name" value="ABC_TRANSPORTER_2"/>
    <property type="match status" value="2"/>
</dbReference>
<dbReference type="CDD" id="cd03216">
    <property type="entry name" value="ABC_Carb_Monos_I"/>
    <property type="match status" value="1"/>
</dbReference>
<keyword evidence="3 8" id="KW-0762">Sugar transport</keyword>
<keyword evidence="4" id="KW-0677">Repeat</keyword>
<dbReference type="InterPro" id="IPR017871">
    <property type="entry name" value="ABC_transporter-like_CS"/>
</dbReference>
<feature type="domain" description="ABC transporter" evidence="7">
    <location>
        <begin position="251"/>
        <end position="509"/>
    </location>
</feature>
<organism evidence="8 9">
    <name type="scientific">Labrys monachus</name>
    <dbReference type="NCBI Taxonomy" id="217067"/>
    <lineage>
        <taxon>Bacteria</taxon>
        <taxon>Pseudomonadati</taxon>
        <taxon>Pseudomonadota</taxon>
        <taxon>Alphaproteobacteria</taxon>
        <taxon>Hyphomicrobiales</taxon>
        <taxon>Xanthobacteraceae</taxon>
        <taxon>Labrys</taxon>
    </lineage>
</organism>
<proteinExistence type="inferred from homology"/>
<evidence type="ECO:0000256" key="5">
    <source>
        <dbReference type="ARBA" id="ARBA00022741"/>
    </source>
</evidence>
<evidence type="ECO:0000259" key="7">
    <source>
        <dbReference type="PROSITE" id="PS50893"/>
    </source>
</evidence>
<reference evidence="8 9" key="1">
    <citation type="submission" date="2023-07" db="EMBL/GenBank/DDBJ databases">
        <title>Genomic Encyclopedia of Type Strains, Phase IV (KMG-IV): sequencing the most valuable type-strain genomes for metagenomic binning, comparative biology and taxonomic classification.</title>
        <authorList>
            <person name="Goeker M."/>
        </authorList>
    </citation>
    <scope>NUCLEOTIDE SEQUENCE [LARGE SCALE GENOMIC DNA]</scope>
    <source>
        <strain evidence="8 9">DSM 5896</strain>
    </source>
</reference>
<evidence type="ECO:0000256" key="3">
    <source>
        <dbReference type="ARBA" id="ARBA00022597"/>
    </source>
</evidence>
<dbReference type="EMBL" id="JAUSVK010000001">
    <property type="protein sequence ID" value="MDQ0393081.1"/>
    <property type="molecule type" value="Genomic_DNA"/>
</dbReference>
<evidence type="ECO:0000256" key="4">
    <source>
        <dbReference type="ARBA" id="ARBA00022737"/>
    </source>
</evidence>
<dbReference type="PANTHER" id="PTHR43790">
    <property type="entry name" value="CARBOHYDRATE TRANSPORT ATP-BINDING PROTEIN MG119-RELATED"/>
    <property type="match status" value="1"/>
</dbReference>
<dbReference type="Pfam" id="PF00005">
    <property type="entry name" value="ABC_tran"/>
    <property type="match status" value="2"/>
</dbReference>
<dbReference type="Proteomes" id="UP001237448">
    <property type="component" value="Unassembled WGS sequence"/>
</dbReference>
<dbReference type="PROSITE" id="PS00211">
    <property type="entry name" value="ABC_TRANSPORTER_1"/>
    <property type="match status" value="1"/>
</dbReference>